<dbReference type="AlphaFoldDB" id="A0A0C3H230"/>
<dbReference type="InParanoid" id="A0A0C3H230"/>
<reference evidence="3" key="2">
    <citation type="submission" date="2015-01" db="EMBL/GenBank/DDBJ databases">
        <title>Evolutionary Origins and Diversification of the Mycorrhizal Mutualists.</title>
        <authorList>
            <consortium name="DOE Joint Genome Institute"/>
            <consortium name="Mycorrhizal Genomics Consortium"/>
            <person name="Kohler A."/>
            <person name="Kuo A."/>
            <person name="Nagy L.G."/>
            <person name="Floudas D."/>
            <person name="Copeland A."/>
            <person name="Barry K.W."/>
            <person name="Cichocki N."/>
            <person name="Veneault-Fourrey C."/>
            <person name="LaButti K."/>
            <person name="Lindquist E.A."/>
            <person name="Lipzen A."/>
            <person name="Lundell T."/>
            <person name="Morin E."/>
            <person name="Murat C."/>
            <person name="Riley R."/>
            <person name="Ohm R."/>
            <person name="Sun H."/>
            <person name="Tunlid A."/>
            <person name="Henrissat B."/>
            <person name="Grigoriev I.V."/>
            <person name="Hibbett D.S."/>
            <person name="Martin F."/>
        </authorList>
    </citation>
    <scope>NUCLEOTIDE SEQUENCE [LARGE SCALE GENOMIC DNA]</scope>
    <source>
        <strain evidence="3">Zn</strain>
    </source>
</reference>
<feature type="region of interest" description="Disordered" evidence="1">
    <location>
        <begin position="68"/>
        <end position="98"/>
    </location>
</feature>
<accession>A0A0C3H230</accession>
<dbReference type="HOGENOM" id="CLU_1563329_0_0_1"/>
<name>A0A0C3H230_OIDMZ</name>
<feature type="compositionally biased region" description="Basic residues" evidence="1">
    <location>
        <begin position="68"/>
        <end position="82"/>
    </location>
</feature>
<protein>
    <submittedName>
        <fullName evidence="2">Uncharacterized protein</fullName>
    </submittedName>
</protein>
<sequence>MRASPSARVGLGRWEACRSPRPASSVKALAFSVRQTREHCTFWASVSLVFGVVVSRWHPGEVSCFRRRSGSRRKGHLRRRHTDGHAQAPVEPSSPGLSADQAVGIAGMAIKDADYTVYSQNGSRRGMAEGRIDRVWNQTGEHSSAPWLLDGGQDGRILLAAPGSSARVVRI</sequence>
<dbReference type="Proteomes" id="UP000054321">
    <property type="component" value="Unassembled WGS sequence"/>
</dbReference>
<evidence type="ECO:0000313" key="2">
    <source>
        <dbReference type="EMBL" id="KIN02201.1"/>
    </source>
</evidence>
<dbReference type="EMBL" id="KN832875">
    <property type="protein sequence ID" value="KIN02201.1"/>
    <property type="molecule type" value="Genomic_DNA"/>
</dbReference>
<organism evidence="2 3">
    <name type="scientific">Oidiodendron maius (strain Zn)</name>
    <dbReference type="NCBI Taxonomy" id="913774"/>
    <lineage>
        <taxon>Eukaryota</taxon>
        <taxon>Fungi</taxon>
        <taxon>Dikarya</taxon>
        <taxon>Ascomycota</taxon>
        <taxon>Pezizomycotina</taxon>
        <taxon>Leotiomycetes</taxon>
        <taxon>Leotiomycetes incertae sedis</taxon>
        <taxon>Myxotrichaceae</taxon>
        <taxon>Oidiodendron</taxon>
    </lineage>
</organism>
<keyword evidence="3" id="KW-1185">Reference proteome</keyword>
<proteinExistence type="predicted"/>
<evidence type="ECO:0000256" key="1">
    <source>
        <dbReference type="SAM" id="MobiDB-lite"/>
    </source>
</evidence>
<reference evidence="2 3" key="1">
    <citation type="submission" date="2014-04" db="EMBL/GenBank/DDBJ databases">
        <authorList>
            <consortium name="DOE Joint Genome Institute"/>
            <person name="Kuo A."/>
            <person name="Martino E."/>
            <person name="Perotto S."/>
            <person name="Kohler A."/>
            <person name="Nagy L.G."/>
            <person name="Floudas D."/>
            <person name="Copeland A."/>
            <person name="Barry K.W."/>
            <person name="Cichocki N."/>
            <person name="Veneault-Fourrey C."/>
            <person name="LaButti K."/>
            <person name="Lindquist E.A."/>
            <person name="Lipzen A."/>
            <person name="Lundell T."/>
            <person name="Morin E."/>
            <person name="Murat C."/>
            <person name="Sun H."/>
            <person name="Tunlid A."/>
            <person name="Henrissat B."/>
            <person name="Grigoriev I.V."/>
            <person name="Hibbett D.S."/>
            <person name="Martin F."/>
            <person name="Nordberg H.P."/>
            <person name="Cantor M.N."/>
            <person name="Hua S.X."/>
        </authorList>
    </citation>
    <scope>NUCLEOTIDE SEQUENCE [LARGE SCALE GENOMIC DNA]</scope>
    <source>
        <strain evidence="2 3">Zn</strain>
    </source>
</reference>
<gene>
    <name evidence="2" type="ORF">OIDMADRAFT_53717</name>
</gene>
<evidence type="ECO:0000313" key="3">
    <source>
        <dbReference type="Proteomes" id="UP000054321"/>
    </source>
</evidence>